<dbReference type="KEGG" id="thel:IG193_01965"/>
<dbReference type="EMBL" id="CP062310">
    <property type="protein sequence ID" value="QOJ79253.1"/>
    <property type="molecule type" value="Genomic_DNA"/>
</dbReference>
<dbReference type="AlphaFoldDB" id="A0A7L9FJR1"/>
<dbReference type="InParanoid" id="A0A7L9FJR1"/>
<sequence length="81" mass="8860">MQPTLGVAAVKRLGVESTLQCGKVERTRLYDPGYVSRRFNVGDDLRVVLASRLPKANRALASGEWGTGYERYSDTGCLLAV</sequence>
<reference evidence="1 2" key="1">
    <citation type="submission" date="2020-10" db="EMBL/GenBank/DDBJ databases">
        <title>Thermofilum lucidum 3507LT sp. nov. a novel member of Thermofilaceae family isolated from Chile hot spring, and proposal of description order Thermofilales.</title>
        <authorList>
            <person name="Zayulina K.S."/>
            <person name="Elcheninov A.G."/>
            <person name="Toshchakov S.V."/>
            <person name="Kublanov I.V."/>
        </authorList>
    </citation>
    <scope>NUCLEOTIDE SEQUENCE [LARGE SCALE GENOMIC DNA]</scope>
    <source>
        <strain evidence="1 2">3507LT</strain>
    </source>
</reference>
<organism evidence="1 2">
    <name type="scientific">Infirmifilum lucidum</name>
    <dbReference type="NCBI Taxonomy" id="2776706"/>
    <lineage>
        <taxon>Archaea</taxon>
        <taxon>Thermoproteota</taxon>
        <taxon>Thermoprotei</taxon>
        <taxon>Thermofilales</taxon>
        <taxon>Thermofilaceae</taxon>
        <taxon>Infirmifilum</taxon>
    </lineage>
</organism>
<dbReference type="GeneID" id="59148623"/>
<accession>A0A7L9FJR1</accession>
<keyword evidence="2" id="KW-1185">Reference proteome</keyword>
<evidence type="ECO:0000313" key="2">
    <source>
        <dbReference type="Proteomes" id="UP000594121"/>
    </source>
</evidence>
<dbReference type="RefSeq" id="WP_192819225.1">
    <property type="nucleotide sequence ID" value="NZ_CP062310.1"/>
</dbReference>
<dbReference type="Proteomes" id="UP000594121">
    <property type="component" value="Chromosome"/>
</dbReference>
<evidence type="ECO:0000313" key="1">
    <source>
        <dbReference type="EMBL" id="QOJ79253.1"/>
    </source>
</evidence>
<name>A0A7L9FJR1_9CREN</name>
<protein>
    <submittedName>
        <fullName evidence="1">Uncharacterized protein</fullName>
    </submittedName>
</protein>
<gene>
    <name evidence="1" type="ORF">IG193_01965</name>
</gene>
<proteinExistence type="predicted"/>